<dbReference type="PANTHER" id="PTHR38683">
    <property type="entry name" value="CHORISMATE PYRUVATE-LYASE"/>
    <property type="match status" value="1"/>
</dbReference>
<keyword evidence="3 4" id="KW-0456">Lyase</keyword>
<gene>
    <name evidence="4" type="primary">ubiC</name>
    <name evidence="5" type="ORF">CLV83_3777</name>
</gene>
<comment type="caution">
    <text evidence="5">The sequence shown here is derived from an EMBL/GenBank/DDBJ whole genome shotgun (WGS) entry which is preliminary data.</text>
</comment>
<keyword evidence="1 4" id="KW-0963">Cytoplasm</keyword>
<dbReference type="OrthoDB" id="9789493at2"/>
<dbReference type="AlphaFoldDB" id="A0A4R1G687"/>
<name>A0A4R1G687_9GAMM</name>
<comment type="similarity">
    <text evidence="4">Belongs to the UbiC family.</text>
</comment>
<evidence type="ECO:0000313" key="6">
    <source>
        <dbReference type="Proteomes" id="UP000294546"/>
    </source>
</evidence>
<dbReference type="EC" id="4.1.3.40" evidence="4"/>
<comment type="catalytic activity">
    <reaction evidence="4">
        <text>chorismate = 4-hydroxybenzoate + pyruvate</text>
        <dbReference type="Rhea" id="RHEA:16505"/>
        <dbReference type="ChEBI" id="CHEBI:15361"/>
        <dbReference type="ChEBI" id="CHEBI:17879"/>
        <dbReference type="ChEBI" id="CHEBI:29748"/>
        <dbReference type="EC" id="4.1.3.40"/>
    </reaction>
</comment>
<dbReference type="InterPro" id="IPR007440">
    <property type="entry name" value="Chorismate--pyruvate_lyase"/>
</dbReference>
<feature type="binding site" evidence="4">
    <location>
        <position position="160"/>
    </location>
    <ligand>
        <name>substrate</name>
    </ligand>
</feature>
<dbReference type="GO" id="GO:0008813">
    <property type="term" value="F:chorismate lyase activity"/>
    <property type="evidence" value="ECO:0007669"/>
    <property type="project" value="UniProtKB-UniRule"/>
</dbReference>
<comment type="subcellular location">
    <subcellularLocation>
        <location evidence="4">Cytoplasm</location>
    </subcellularLocation>
</comment>
<comment type="caution">
    <text evidence="4">Lacks conserved residue(s) required for the propagation of feature annotation.</text>
</comment>
<evidence type="ECO:0000256" key="2">
    <source>
        <dbReference type="ARBA" id="ARBA00022688"/>
    </source>
</evidence>
<dbReference type="HAMAP" id="MF_01632">
    <property type="entry name" value="UbiC"/>
    <property type="match status" value="1"/>
</dbReference>
<organism evidence="5 6">
    <name type="scientific">Marinobacterium mangrovicola</name>
    <dbReference type="NCBI Taxonomy" id="1476959"/>
    <lineage>
        <taxon>Bacteria</taxon>
        <taxon>Pseudomonadati</taxon>
        <taxon>Pseudomonadota</taxon>
        <taxon>Gammaproteobacteria</taxon>
        <taxon>Oceanospirillales</taxon>
        <taxon>Oceanospirillaceae</taxon>
        <taxon>Marinobacterium</taxon>
    </lineage>
</organism>
<dbReference type="SUPFAM" id="SSF64288">
    <property type="entry name" value="Chorismate lyase-like"/>
    <property type="match status" value="1"/>
</dbReference>
<dbReference type="GO" id="GO:0006744">
    <property type="term" value="P:ubiquinone biosynthetic process"/>
    <property type="evidence" value="ECO:0007669"/>
    <property type="project" value="UniProtKB-UniRule"/>
</dbReference>
<feature type="binding site" evidence="4">
    <location>
        <position position="118"/>
    </location>
    <ligand>
        <name>substrate</name>
    </ligand>
</feature>
<evidence type="ECO:0000256" key="4">
    <source>
        <dbReference type="HAMAP-Rule" id="MF_01632"/>
    </source>
</evidence>
<keyword evidence="6" id="KW-1185">Reference proteome</keyword>
<dbReference type="RefSeq" id="WP_132296181.1">
    <property type="nucleotide sequence ID" value="NZ_SMFU01000012.1"/>
</dbReference>
<feature type="binding site" evidence="4">
    <location>
        <position position="80"/>
    </location>
    <ligand>
        <name>substrate</name>
    </ligand>
</feature>
<dbReference type="GO" id="GO:0042866">
    <property type="term" value="P:pyruvate biosynthetic process"/>
    <property type="evidence" value="ECO:0007669"/>
    <property type="project" value="UniProtKB-UniRule"/>
</dbReference>
<accession>A0A4R1G687</accession>
<dbReference type="GO" id="GO:0005829">
    <property type="term" value="C:cytosol"/>
    <property type="evidence" value="ECO:0007669"/>
    <property type="project" value="TreeGrafter"/>
</dbReference>
<keyword evidence="4" id="KW-0670">Pyruvate</keyword>
<reference evidence="5 6" key="1">
    <citation type="submission" date="2019-03" db="EMBL/GenBank/DDBJ databases">
        <title>Genomic Encyclopedia of Archaeal and Bacterial Type Strains, Phase II (KMG-II): from individual species to whole genera.</title>
        <authorList>
            <person name="Goeker M."/>
        </authorList>
    </citation>
    <scope>NUCLEOTIDE SEQUENCE [LARGE SCALE GENOMIC DNA]</scope>
    <source>
        <strain evidence="5 6">DSM 27697</strain>
    </source>
</reference>
<dbReference type="InterPro" id="IPR028978">
    <property type="entry name" value="Chorismate_lyase_/UTRA_dom_sf"/>
</dbReference>
<dbReference type="UniPathway" id="UPA00232"/>
<dbReference type="PANTHER" id="PTHR38683:SF1">
    <property type="entry name" value="CHORISMATE PYRUVATE-LYASE"/>
    <property type="match status" value="1"/>
</dbReference>
<proteinExistence type="inferred from homology"/>
<comment type="function">
    <text evidence="4">Removes the pyruvyl group from chorismate, with concomitant aromatization of the ring, to provide 4-hydroxybenzoate (4HB) for the ubiquinone pathway.</text>
</comment>
<evidence type="ECO:0000256" key="3">
    <source>
        <dbReference type="ARBA" id="ARBA00023239"/>
    </source>
</evidence>
<keyword evidence="2 4" id="KW-0831">Ubiquinone biosynthesis</keyword>
<dbReference type="EMBL" id="SMFU01000012">
    <property type="protein sequence ID" value="TCK03507.1"/>
    <property type="molecule type" value="Genomic_DNA"/>
</dbReference>
<dbReference type="Gene3D" id="3.40.1410.10">
    <property type="entry name" value="Chorismate lyase-like"/>
    <property type="match status" value="1"/>
</dbReference>
<protein>
    <recommendedName>
        <fullName evidence="4">Probable chorismate pyruvate-lyase</fullName>
        <shortName evidence="4">CL</shortName>
        <shortName evidence="4">CPL</shortName>
        <ecNumber evidence="4">4.1.3.40</ecNumber>
    </recommendedName>
</protein>
<evidence type="ECO:0000313" key="5">
    <source>
        <dbReference type="EMBL" id="TCK03507.1"/>
    </source>
</evidence>
<comment type="pathway">
    <text evidence="4">Cofactor biosynthesis; ubiquinone biosynthesis.</text>
</comment>
<evidence type="ECO:0000256" key="1">
    <source>
        <dbReference type="ARBA" id="ARBA00022490"/>
    </source>
</evidence>
<sequence length="173" mass="19883">MKPNRPQPEKARHWQQLKHPTRAPRHLRRWLTDEGSLTRLLKRASRGRFSVRLVHQGFGRPGPAEAAALRLKARQQALIREVYLCGAGEPWVYARTVIPVSTLTGRHRTLKLIGTRSLGSLLFRDPGMRRQPLQIARLDAGLWARRSVFHLDRKPLLVCEVFLASLEHIQYPA</sequence>
<dbReference type="Proteomes" id="UP000294546">
    <property type="component" value="Unassembled WGS sequence"/>
</dbReference>
<dbReference type="Pfam" id="PF04345">
    <property type="entry name" value="Chor_lyase"/>
    <property type="match status" value="1"/>
</dbReference>